<evidence type="ECO:0000256" key="6">
    <source>
        <dbReference type="ARBA" id="ARBA00023098"/>
    </source>
</evidence>
<feature type="binding site" evidence="13">
    <location>
        <position position="55"/>
    </location>
    <ligand>
        <name>NADPH</name>
        <dbReference type="ChEBI" id="CHEBI:57783"/>
    </ligand>
</feature>
<feature type="binding site" evidence="13">
    <location>
        <position position="18"/>
    </location>
    <ligand>
        <name>NADPH</name>
        <dbReference type="ChEBI" id="CHEBI:57783"/>
    </ligand>
</feature>
<evidence type="ECO:0000256" key="11">
    <source>
        <dbReference type="ARBA" id="ARBA00069372"/>
    </source>
</evidence>
<keyword evidence="8 13" id="KW-1208">Phospholipid metabolism</keyword>
<keyword evidence="6 13" id="KW-0443">Lipid metabolism</keyword>
<dbReference type="InterPro" id="IPR013328">
    <property type="entry name" value="6PGD_dom2"/>
</dbReference>
<keyword evidence="4 13" id="KW-0560">Oxidoreductase</keyword>
<feature type="binding site" evidence="13">
    <location>
        <position position="263"/>
    </location>
    <ligand>
        <name>NADPH</name>
        <dbReference type="ChEBI" id="CHEBI:57783"/>
    </ligand>
</feature>
<dbReference type="PROSITE" id="PS00957">
    <property type="entry name" value="NAD_G3PDH"/>
    <property type="match status" value="1"/>
</dbReference>
<dbReference type="InterPro" id="IPR036291">
    <property type="entry name" value="NAD(P)-bd_dom_sf"/>
</dbReference>
<evidence type="ECO:0000259" key="18">
    <source>
        <dbReference type="Pfam" id="PF01210"/>
    </source>
</evidence>
<feature type="binding site" evidence="13">
    <location>
        <position position="111"/>
    </location>
    <ligand>
        <name>NADPH</name>
        <dbReference type="ChEBI" id="CHEBI:57783"/>
    </ligand>
</feature>
<comment type="catalytic activity">
    <reaction evidence="13">
        <text>sn-glycerol 3-phosphate + NAD(+) = dihydroxyacetone phosphate + NADH + H(+)</text>
        <dbReference type="Rhea" id="RHEA:11092"/>
        <dbReference type="ChEBI" id="CHEBI:15378"/>
        <dbReference type="ChEBI" id="CHEBI:57540"/>
        <dbReference type="ChEBI" id="CHEBI:57597"/>
        <dbReference type="ChEBI" id="CHEBI:57642"/>
        <dbReference type="ChEBI" id="CHEBI:57945"/>
        <dbReference type="EC" id="1.1.1.94"/>
    </reaction>
</comment>
<dbReference type="NCBIfam" id="NF000940">
    <property type="entry name" value="PRK00094.1-2"/>
    <property type="match status" value="1"/>
</dbReference>
<dbReference type="GO" id="GO:0005975">
    <property type="term" value="P:carbohydrate metabolic process"/>
    <property type="evidence" value="ECO:0007669"/>
    <property type="project" value="InterPro"/>
</dbReference>
<dbReference type="InterPro" id="IPR008927">
    <property type="entry name" value="6-PGluconate_DH-like_C_sf"/>
</dbReference>
<dbReference type="EC" id="1.1.1.94" evidence="10 13"/>
<protein>
    <recommendedName>
        <fullName evidence="11 13">Glycerol-3-phosphate dehydrogenase [NAD(P)+]</fullName>
        <ecNumber evidence="10 13">1.1.1.94</ecNumber>
    </recommendedName>
    <alternativeName>
        <fullName evidence="13">NAD(P)(+)-dependent glycerol-3-phosphate dehydrogenase</fullName>
    </alternativeName>
    <alternativeName>
        <fullName evidence="12 13">NAD(P)H-dependent dihydroxyacetone-phosphate reductase</fullName>
    </alternativeName>
</protein>
<feature type="binding site" evidence="13">
    <location>
        <position position="289"/>
    </location>
    <ligand>
        <name>NADPH</name>
        <dbReference type="ChEBI" id="CHEBI:57783"/>
    </ligand>
</feature>
<dbReference type="GO" id="GO:0005829">
    <property type="term" value="C:cytosol"/>
    <property type="evidence" value="ECO:0007669"/>
    <property type="project" value="TreeGrafter"/>
</dbReference>
<evidence type="ECO:0000256" key="15">
    <source>
        <dbReference type="PIRSR" id="PIRSR000114-2"/>
    </source>
</evidence>
<comment type="function">
    <text evidence="13">Catalyzes the reduction of the glycolytic intermediate dihydroxyacetone phosphate (DHAP) to sn-glycerol 3-phosphate (G3P), the key precursor for phospholipid synthesis.</text>
</comment>
<dbReference type="PANTHER" id="PTHR11728">
    <property type="entry name" value="GLYCEROL-3-PHOSPHATE DEHYDROGENASE"/>
    <property type="match status" value="1"/>
</dbReference>
<evidence type="ECO:0000256" key="7">
    <source>
        <dbReference type="ARBA" id="ARBA00023209"/>
    </source>
</evidence>
<feature type="binding site" evidence="13">
    <location>
        <position position="111"/>
    </location>
    <ligand>
        <name>sn-glycerol 3-phosphate</name>
        <dbReference type="ChEBI" id="CHEBI:57597"/>
    </ligand>
</feature>
<feature type="binding site" evidence="13">
    <location>
        <position position="264"/>
    </location>
    <ligand>
        <name>sn-glycerol 3-phosphate</name>
        <dbReference type="ChEBI" id="CHEBI:57597"/>
    </ligand>
</feature>
<keyword evidence="3 13" id="KW-0521">NADP</keyword>
<feature type="binding site" evidence="16">
    <location>
        <position position="148"/>
    </location>
    <ligand>
        <name>NAD(+)</name>
        <dbReference type="ChEBI" id="CHEBI:57540"/>
    </ligand>
</feature>
<dbReference type="FunFam" id="1.10.1040.10:FF:000001">
    <property type="entry name" value="Glycerol-3-phosphate dehydrogenase [NAD(P)+]"/>
    <property type="match status" value="1"/>
</dbReference>
<dbReference type="GO" id="GO:0047952">
    <property type="term" value="F:glycerol-3-phosphate dehydrogenase [NAD(P)+] activity"/>
    <property type="evidence" value="ECO:0007669"/>
    <property type="project" value="UniProtKB-UniRule"/>
</dbReference>
<name>A0A7C2TLE4_9BACT</name>
<evidence type="ECO:0000256" key="10">
    <source>
        <dbReference type="ARBA" id="ARBA00066687"/>
    </source>
</evidence>
<evidence type="ECO:0000256" key="2">
    <source>
        <dbReference type="ARBA" id="ARBA00022516"/>
    </source>
</evidence>
<dbReference type="GO" id="GO:0008654">
    <property type="term" value="P:phospholipid biosynthetic process"/>
    <property type="evidence" value="ECO:0007669"/>
    <property type="project" value="UniProtKB-KW"/>
</dbReference>
<dbReference type="FunFam" id="3.40.50.720:FF:000019">
    <property type="entry name" value="Glycerol-3-phosphate dehydrogenase [NAD(P)+]"/>
    <property type="match status" value="1"/>
</dbReference>
<feature type="binding site" evidence="16">
    <location>
        <begin position="14"/>
        <end position="19"/>
    </location>
    <ligand>
        <name>NAD(+)</name>
        <dbReference type="ChEBI" id="CHEBI:57540"/>
    </ligand>
</feature>
<feature type="domain" description="Glycerol-3-phosphate dehydrogenase NAD-dependent C-terminal" evidence="19">
    <location>
        <begin position="188"/>
        <end position="328"/>
    </location>
</feature>
<keyword evidence="13" id="KW-0963">Cytoplasm</keyword>
<dbReference type="GO" id="GO:0051287">
    <property type="term" value="F:NAD binding"/>
    <property type="evidence" value="ECO:0007669"/>
    <property type="project" value="InterPro"/>
</dbReference>
<feature type="binding site" evidence="13">
    <location>
        <position position="199"/>
    </location>
    <ligand>
        <name>sn-glycerol 3-phosphate</name>
        <dbReference type="ChEBI" id="CHEBI:57597"/>
    </ligand>
</feature>
<evidence type="ECO:0000313" key="20">
    <source>
        <dbReference type="EMBL" id="HET97622.1"/>
    </source>
</evidence>
<dbReference type="SUPFAM" id="SSF48179">
    <property type="entry name" value="6-phosphogluconate dehydrogenase C-terminal domain-like"/>
    <property type="match status" value="1"/>
</dbReference>
<dbReference type="UniPathway" id="UPA00940"/>
<accession>A0A7C2TLE4</accession>
<dbReference type="GO" id="GO:0006650">
    <property type="term" value="P:glycerophospholipid metabolic process"/>
    <property type="evidence" value="ECO:0007669"/>
    <property type="project" value="UniProtKB-UniRule"/>
</dbReference>
<feature type="binding site" evidence="13">
    <location>
        <position position="144"/>
    </location>
    <ligand>
        <name>sn-glycerol 3-phosphate</name>
        <dbReference type="ChEBI" id="CHEBI:57597"/>
    </ligand>
</feature>
<proteinExistence type="inferred from homology"/>
<dbReference type="NCBIfam" id="NF000942">
    <property type="entry name" value="PRK00094.1-4"/>
    <property type="match status" value="1"/>
</dbReference>
<dbReference type="HAMAP" id="MF_00394">
    <property type="entry name" value="NAD_Glyc3P_dehydrog"/>
    <property type="match status" value="1"/>
</dbReference>
<dbReference type="Proteomes" id="UP000885986">
    <property type="component" value="Unassembled WGS sequence"/>
</dbReference>
<dbReference type="GO" id="GO:0046167">
    <property type="term" value="P:glycerol-3-phosphate biosynthetic process"/>
    <property type="evidence" value="ECO:0007669"/>
    <property type="project" value="UniProtKB-UniRule"/>
</dbReference>
<evidence type="ECO:0000256" key="17">
    <source>
        <dbReference type="RuleBase" id="RU000437"/>
    </source>
</evidence>
<feature type="binding site" evidence="15">
    <location>
        <begin position="263"/>
        <end position="264"/>
    </location>
    <ligand>
        <name>substrate</name>
    </ligand>
</feature>
<evidence type="ECO:0000256" key="1">
    <source>
        <dbReference type="ARBA" id="ARBA00011009"/>
    </source>
</evidence>
<evidence type="ECO:0000256" key="12">
    <source>
        <dbReference type="ARBA" id="ARBA00080511"/>
    </source>
</evidence>
<dbReference type="PANTHER" id="PTHR11728:SF1">
    <property type="entry name" value="GLYCEROL-3-PHOSPHATE DEHYDROGENASE [NAD(+)] 2, CHLOROPLASTIC"/>
    <property type="match status" value="1"/>
</dbReference>
<evidence type="ECO:0000256" key="8">
    <source>
        <dbReference type="ARBA" id="ARBA00023264"/>
    </source>
</evidence>
<feature type="active site" description="Proton acceptor" evidence="13 14">
    <location>
        <position position="199"/>
    </location>
</feature>
<feature type="binding site" evidence="13">
    <location>
        <position position="287"/>
    </location>
    <ligand>
        <name>NADPH</name>
        <dbReference type="ChEBI" id="CHEBI:57783"/>
    </ligand>
</feature>
<feature type="binding site" evidence="13">
    <location>
        <position position="262"/>
    </location>
    <ligand>
        <name>sn-glycerol 3-phosphate</name>
        <dbReference type="ChEBI" id="CHEBI:57597"/>
    </ligand>
</feature>
<organism evidence="20">
    <name type="scientific">Desulfurivibrio alkaliphilus</name>
    <dbReference type="NCBI Taxonomy" id="427923"/>
    <lineage>
        <taxon>Bacteria</taxon>
        <taxon>Pseudomonadati</taxon>
        <taxon>Thermodesulfobacteriota</taxon>
        <taxon>Desulfobulbia</taxon>
        <taxon>Desulfobulbales</taxon>
        <taxon>Desulfobulbaceae</taxon>
        <taxon>Desulfurivibrio</taxon>
    </lineage>
</organism>
<feature type="binding site" evidence="13">
    <location>
        <position position="146"/>
    </location>
    <ligand>
        <name>sn-glycerol 3-phosphate</name>
        <dbReference type="ChEBI" id="CHEBI:57597"/>
    </ligand>
</feature>
<feature type="binding site" evidence="15">
    <location>
        <position position="111"/>
    </location>
    <ligand>
        <name>substrate</name>
    </ligand>
</feature>
<evidence type="ECO:0000259" key="19">
    <source>
        <dbReference type="Pfam" id="PF07479"/>
    </source>
</evidence>
<feature type="binding site" evidence="13">
    <location>
        <position position="148"/>
    </location>
    <ligand>
        <name>NADPH</name>
        <dbReference type="ChEBI" id="CHEBI:57783"/>
    </ligand>
</feature>
<dbReference type="InterPro" id="IPR006109">
    <property type="entry name" value="G3P_DH_NAD-dep_C"/>
</dbReference>
<feature type="domain" description="Glycerol-3-phosphate dehydrogenase NAD-dependent N-terminal" evidence="18">
    <location>
        <begin position="10"/>
        <end position="168"/>
    </location>
</feature>
<feature type="binding site" evidence="16">
    <location>
        <position position="263"/>
    </location>
    <ligand>
        <name>NAD(+)</name>
        <dbReference type="ChEBI" id="CHEBI:57540"/>
    </ligand>
</feature>
<dbReference type="Gene3D" id="1.10.1040.10">
    <property type="entry name" value="N-(1-d-carboxylethyl)-l-norvaline Dehydrogenase, domain 2"/>
    <property type="match status" value="1"/>
</dbReference>
<keyword evidence="5 13" id="KW-0520">NAD</keyword>
<dbReference type="Pfam" id="PF07479">
    <property type="entry name" value="NAD_Gly3P_dh_C"/>
    <property type="match status" value="1"/>
</dbReference>
<evidence type="ECO:0000256" key="9">
    <source>
        <dbReference type="ARBA" id="ARBA00052716"/>
    </source>
</evidence>
<sequence>MSREGDWSRVAVIGAGSWGTALAGVLARKGYRVPLWSQTPVRVEELIRERENRAYLPGFHLGENIEPGSDPTLVRGCEAVVMAVPSHGFRAVFKRIIPHLEPGSAIISAAKGIENDSLLTMTGVMAEELAQWPKLNCRLGVLAGPSFAREVAEGLPTAVTVAAADQETARFFQQLFFTQRFRVYAGADLIGQELGGALKNIIAIAAGISDGLGYGTNSRAALITRGLAEITRLGVKMGAQPLTFSGLAGLGDLVLTCTGDLSRNRTVGLKLGRGMKIGEILGEMRMVAEGVKTTRSARALARRMGVEMPILEEVYLVLYEDKSCREAVRDLLAREGKEELG</sequence>
<comment type="catalytic activity">
    <reaction evidence="9">
        <text>sn-glycerol 3-phosphate + NADP(+) = dihydroxyacetone phosphate + NADPH + H(+)</text>
        <dbReference type="Rhea" id="RHEA:11096"/>
        <dbReference type="ChEBI" id="CHEBI:15378"/>
        <dbReference type="ChEBI" id="CHEBI:57597"/>
        <dbReference type="ChEBI" id="CHEBI:57642"/>
        <dbReference type="ChEBI" id="CHEBI:57783"/>
        <dbReference type="ChEBI" id="CHEBI:58349"/>
        <dbReference type="EC" id="1.1.1.94"/>
    </reaction>
    <physiologicalReaction direction="right-to-left" evidence="9">
        <dbReference type="Rhea" id="RHEA:11098"/>
    </physiologicalReaction>
</comment>
<evidence type="ECO:0000256" key="14">
    <source>
        <dbReference type="PIRSR" id="PIRSR000114-1"/>
    </source>
</evidence>
<evidence type="ECO:0000256" key="3">
    <source>
        <dbReference type="ARBA" id="ARBA00022857"/>
    </source>
</evidence>
<gene>
    <name evidence="13" type="primary">gpsA</name>
    <name evidence="20" type="ORF">ENN98_02785</name>
</gene>
<evidence type="ECO:0000256" key="16">
    <source>
        <dbReference type="PIRSR" id="PIRSR000114-3"/>
    </source>
</evidence>
<dbReference type="InterPro" id="IPR011128">
    <property type="entry name" value="G3P_DH_NAD-dep_N"/>
</dbReference>
<dbReference type="Pfam" id="PF01210">
    <property type="entry name" value="NAD_Gly3P_dh_N"/>
    <property type="match status" value="1"/>
</dbReference>
<keyword evidence="13" id="KW-0547">Nucleotide-binding</keyword>
<evidence type="ECO:0000256" key="4">
    <source>
        <dbReference type="ARBA" id="ARBA00023002"/>
    </source>
</evidence>
<evidence type="ECO:0000256" key="5">
    <source>
        <dbReference type="ARBA" id="ARBA00023027"/>
    </source>
</evidence>
<dbReference type="Gene3D" id="3.40.50.720">
    <property type="entry name" value="NAD(P)-binding Rossmann-like Domain"/>
    <property type="match status" value="1"/>
</dbReference>
<evidence type="ECO:0000256" key="13">
    <source>
        <dbReference type="HAMAP-Rule" id="MF_00394"/>
    </source>
</evidence>
<comment type="subcellular location">
    <subcellularLocation>
        <location evidence="13">Cytoplasm</location>
    </subcellularLocation>
</comment>
<feature type="binding site" evidence="13">
    <location>
        <position position="252"/>
    </location>
    <ligand>
        <name>sn-glycerol 3-phosphate</name>
        <dbReference type="ChEBI" id="CHEBI:57597"/>
    </ligand>
</feature>
<feature type="binding site" evidence="13">
    <location>
        <position position="263"/>
    </location>
    <ligand>
        <name>sn-glycerol 3-phosphate</name>
        <dbReference type="ChEBI" id="CHEBI:57597"/>
    </ligand>
</feature>
<comment type="caution">
    <text evidence="20">The sequence shown here is derived from an EMBL/GenBank/DDBJ whole genome shotgun (WGS) entry which is preliminary data.</text>
</comment>
<dbReference type="PIRSF" id="PIRSF000114">
    <property type="entry name" value="Glycerol-3-P_dh"/>
    <property type="match status" value="1"/>
</dbReference>
<dbReference type="AlphaFoldDB" id="A0A7C2TLE4"/>
<dbReference type="InterPro" id="IPR006168">
    <property type="entry name" value="G3P_DH_NAD-dep"/>
</dbReference>
<comment type="pathway">
    <text evidence="13">Membrane lipid metabolism; glycerophospholipid metabolism.</text>
</comment>
<dbReference type="GO" id="GO:0046168">
    <property type="term" value="P:glycerol-3-phosphate catabolic process"/>
    <property type="evidence" value="ECO:0007669"/>
    <property type="project" value="InterPro"/>
</dbReference>
<dbReference type="PRINTS" id="PR00077">
    <property type="entry name" value="GPDHDRGNASE"/>
</dbReference>
<comment type="similarity">
    <text evidence="1 13 17">Belongs to the NAD-dependent glycerol-3-phosphate dehydrogenase family.</text>
</comment>
<feature type="binding site" evidence="13">
    <location>
        <position position="17"/>
    </location>
    <ligand>
        <name>NADPH</name>
        <dbReference type="ChEBI" id="CHEBI:57783"/>
    </ligand>
</feature>
<reference evidence="20" key="1">
    <citation type="journal article" date="2020" name="mSystems">
        <title>Genome- and Community-Level Interaction Insights into Carbon Utilization and Element Cycling Functions of Hydrothermarchaeota in Hydrothermal Sediment.</title>
        <authorList>
            <person name="Zhou Z."/>
            <person name="Liu Y."/>
            <person name="Xu W."/>
            <person name="Pan J."/>
            <person name="Luo Z.H."/>
            <person name="Li M."/>
        </authorList>
    </citation>
    <scope>NUCLEOTIDE SEQUENCE [LARGE SCALE GENOMIC DNA]</scope>
    <source>
        <strain evidence="20">SpSt-1224</strain>
    </source>
</reference>
<dbReference type="EMBL" id="DSDS01000062">
    <property type="protein sequence ID" value="HET97622.1"/>
    <property type="molecule type" value="Genomic_DNA"/>
</dbReference>
<keyword evidence="7 13" id="KW-0594">Phospholipid biosynthesis</keyword>
<dbReference type="SUPFAM" id="SSF51735">
    <property type="entry name" value="NAD(P)-binding Rossmann-fold domains"/>
    <property type="match status" value="1"/>
</dbReference>
<keyword evidence="2 13" id="KW-0444">Lipid biosynthesis</keyword>
<comment type="caution">
    <text evidence="13">Lacks conserved residue(s) required for the propagation of feature annotation.</text>
</comment>